<evidence type="ECO:0000313" key="9">
    <source>
        <dbReference type="Proteomes" id="UP000245634"/>
    </source>
</evidence>
<dbReference type="InterPro" id="IPR000292">
    <property type="entry name" value="For/NO2_transpt"/>
</dbReference>
<protein>
    <submittedName>
        <fullName evidence="8">Formate/nitrite transporter</fullName>
    </submittedName>
</protein>
<keyword evidence="5 7" id="KW-0472">Membrane</keyword>
<evidence type="ECO:0000313" key="8">
    <source>
        <dbReference type="EMBL" id="PWK13159.1"/>
    </source>
</evidence>
<dbReference type="AlphaFoldDB" id="A0A316D8H6"/>
<proteinExistence type="inferred from homology"/>
<dbReference type="PANTHER" id="PTHR30520:SF6">
    <property type="entry name" value="FORMATE_NITRATE FAMILY TRANSPORTER (EUROFUNG)"/>
    <property type="match status" value="1"/>
</dbReference>
<dbReference type="FunFam" id="1.20.1080.10:FF:000011">
    <property type="entry name" value="Formate family transporter"/>
    <property type="match status" value="1"/>
</dbReference>
<feature type="transmembrane region" description="Helical" evidence="7">
    <location>
        <begin position="109"/>
        <end position="128"/>
    </location>
</feature>
<feature type="transmembrane region" description="Helical" evidence="7">
    <location>
        <begin position="25"/>
        <end position="45"/>
    </location>
</feature>
<dbReference type="Proteomes" id="UP000245634">
    <property type="component" value="Unassembled WGS sequence"/>
</dbReference>
<evidence type="ECO:0000256" key="6">
    <source>
        <dbReference type="ARBA" id="ARBA00049660"/>
    </source>
</evidence>
<keyword evidence="2" id="KW-0813">Transport</keyword>
<dbReference type="OrthoDB" id="9786493at2"/>
<dbReference type="GO" id="GO:0015499">
    <property type="term" value="F:formate transmembrane transporter activity"/>
    <property type="evidence" value="ECO:0007669"/>
    <property type="project" value="TreeGrafter"/>
</dbReference>
<dbReference type="Pfam" id="PF01226">
    <property type="entry name" value="Form_Nir_trans"/>
    <property type="match status" value="1"/>
</dbReference>
<dbReference type="EMBL" id="QGGL01000008">
    <property type="protein sequence ID" value="PWK13159.1"/>
    <property type="molecule type" value="Genomic_DNA"/>
</dbReference>
<comment type="subcellular location">
    <subcellularLocation>
        <location evidence="1">Membrane</location>
        <topology evidence="1">Multi-pass membrane protein</topology>
    </subcellularLocation>
</comment>
<dbReference type="Gene3D" id="1.20.1080.10">
    <property type="entry name" value="Glycerol uptake facilitator protein"/>
    <property type="match status" value="1"/>
</dbReference>
<keyword evidence="4 7" id="KW-1133">Transmembrane helix</keyword>
<dbReference type="PANTHER" id="PTHR30520">
    <property type="entry name" value="FORMATE TRANSPORTER-RELATED"/>
    <property type="match status" value="1"/>
</dbReference>
<organism evidence="8 9">
    <name type="scientific">Tumebacillus permanentifrigoris</name>
    <dbReference type="NCBI Taxonomy" id="378543"/>
    <lineage>
        <taxon>Bacteria</taxon>
        <taxon>Bacillati</taxon>
        <taxon>Bacillota</taxon>
        <taxon>Bacilli</taxon>
        <taxon>Bacillales</taxon>
        <taxon>Alicyclobacillaceae</taxon>
        <taxon>Tumebacillus</taxon>
    </lineage>
</organism>
<reference evidence="8 9" key="1">
    <citation type="submission" date="2018-05" db="EMBL/GenBank/DDBJ databases">
        <title>Genomic Encyclopedia of Type Strains, Phase IV (KMG-IV): sequencing the most valuable type-strain genomes for metagenomic binning, comparative biology and taxonomic classification.</title>
        <authorList>
            <person name="Goeker M."/>
        </authorList>
    </citation>
    <scope>NUCLEOTIDE SEQUENCE [LARGE SCALE GENOMIC DNA]</scope>
    <source>
        <strain evidence="8 9">DSM 18773</strain>
    </source>
</reference>
<comment type="similarity">
    <text evidence="6">Belongs to the FNT transporter (TC 1.A.16) family.</text>
</comment>
<feature type="transmembrane region" description="Helical" evidence="7">
    <location>
        <begin position="229"/>
        <end position="251"/>
    </location>
</feature>
<evidence type="ECO:0000256" key="2">
    <source>
        <dbReference type="ARBA" id="ARBA00022448"/>
    </source>
</evidence>
<name>A0A316D8H6_9BACL</name>
<keyword evidence="3 7" id="KW-0812">Transmembrane</keyword>
<feature type="transmembrane region" description="Helical" evidence="7">
    <location>
        <begin position="189"/>
        <end position="217"/>
    </location>
</feature>
<sequence length="258" mass="27709">MSFHTPQKVAELAVEAGVRKANLPASTLIVLGFLGGAFIAFGFLLDIRVTGNLPKEWGSLASFLGAAVFPVGLIMITVGGGELVTGNMITVMIAGLARRISVGKIITNYIWITVMNFIGAIFVAYMFGHVVGLTETGPFLTQTIANAQAKLDDTFIKSFVSAIGCNWLVGMAVWLAISAQSVGGKILGVWFPIMAFVAIGFQNLIANMFVIPAAIFAGHFTWFDYFRNFVPVFLGNTVGGSLFVACIYYVAYLKPNQK</sequence>
<feature type="transmembrane region" description="Helical" evidence="7">
    <location>
        <begin position="84"/>
        <end position="102"/>
    </location>
</feature>
<feature type="transmembrane region" description="Helical" evidence="7">
    <location>
        <begin position="57"/>
        <end position="78"/>
    </location>
</feature>
<evidence type="ECO:0000256" key="1">
    <source>
        <dbReference type="ARBA" id="ARBA00004141"/>
    </source>
</evidence>
<accession>A0A316D8H6</accession>
<feature type="transmembrane region" description="Helical" evidence="7">
    <location>
        <begin position="159"/>
        <end position="177"/>
    </location>
</feature>
<gene>
    <name evidence="8" type="ORF">C7459_108180</name>
</gene>
<dbReference type="GO" id="GO:0005886">
    <property type="term" value="C:plasma membrane"/>
    <property type="evidence" value="ECO:0007669"/>
    <property type="project" value="TreeGrafter"/>
</dbReference>
<dbReference type="RefSeq" id="WP_109689182.1">
    <property type="nucleotide sequence ID" value="NZ_QGGL01000008.1"/>
</dbReference>
<evidence type="ECO:0000256" key="3">
    <source>
        <dbReference type="ARBA" id="ARBA00022692"/>
    </source>
</evidence>
<keyword evidence="9" id="KW-1185">Reference proteome</keyword>
<evidence type="ECO:0000256" key="7">
    <source>
        <dbReference type="SAM" id="Phobius"/>
    </source>
</evidence>
<comment type="caution">
    <text evidence="8">The sequence shown here is derived from an EMBL/GenBank/DDBJ whole genome shotgun (WGS) entry which is preliminary data.</text>
</comment>
<evidence type="ECO:0000256" key="5">
    <source>
        <dbReference type="ARBA" id="ARBA00023136"/>
    </source>
</evidence>
<evidence type="ECO:0000256" key="4">
    <source>
        <dbReference type="ARBA" id="ARBA00022989"/>
    </source>
</evidence>
<dbReference type="InterPro" id="IPR023271">
    <property type="entry name" value="Aquaporin-like"/>
</dbReference>